<accession>I5C5A3</accession>
<comment type="caution">
    <text evidence="11">The sequence shown here is derived from an EMBL/GenBank/DDBJ whole genome shotgun (WGS) entry which is preliminary data.</text>
</comment>
<evidence type="ECO:0000313" key="11">
    <source>
        <dbReference type="EMBL" id="EIM77005.1"/>
    </source>
</evidence>
<dbReference type="InterPro" id="IPR035906">
    <property type="entry name" value="MetI-like_sf"/>
</dbReference>
<dbReference type="GO" id="GO:0015031">
    <property type="term" value="P:protein transport"/>
    <property type="evidence" value="ECO:0007669"/>
    <property type="project" value="UniProtKB-KW"/>
</dbReference>
<protein>
    <submittedName>
        <fullName evidence="11">Oligopeptide transport system permease OppC</fullName>
    </submittedName>
</protein>
<keyword evidence="4 9" id="KW-0812">Transmembrane</keyword>
<name>I5C5A3_9HYPH</name>
<dbReference type="PANTHER" id="PTHR43386:SF1">
    <property type="entry name" value="D,D-DIPEPTIDE TRANSPORT SYSTEM PERMEASE PROTEIN DDPC-RELATED"/>
    <property type="match status" value="1"/>
</dbReference>
<dbReference type="Proteomes" id="UP000004622">
    <property type="component" value="Unassembled WGS sequence"/>
</dbReference>
<comment type="subcellular location">
    <subcellularLocation>
        <location evidence="1 9">Cell membrane</location>
        <topology evidence="1 9">Multi-pass membrane protein</topology>
    </subcellularLocation>
</comment>
<evidence type="ECO:0000256" key="1">
    <source>
        <dbReference type="ARBA" id="ARBA00004651"/>
    </source>
</evidence>
<dbReference type="GO" id="GO:0005886">
    <property type="term" value="C:plasma membrane"/>
    <property type="evidence" value="ECO:0007669"/>
    <property type="project" value="UniProtKB-SubCell"/>
</dbReference>
<dbReference type="PROSITE" id="PS50928">
    <property type="entry name" value="ABC_TM1"/>
    <property type="match status" value="1"/>
</dbReference>
<feature type="domain" description="ABC transmembrane type-1" evidence="10">
    <location>
        <begin position="65"/>
        <end position="255"/>
    </location>
</feature>
<evidence type="ECO:0000256" key="3">
    <source>
        <dbReference type="ARBA" id="ARBA00022475"/>
    </source>
</evidence>
<evidence type="ECO:0000256" key="8">
    <source>
        <dbReference type="ARBA" id="ARBA00023136"/>
    </source>
</evidence>
<keyword evidence="8 9" id="KW-0472">Membrane</keyword>
<evidence type="ECO:0000259" key="10">
    <source>
        <dbReference type="PROSITE" id="PS50928"/>
    </source>
</evidence>
<feature type="transmembrane region" description="Helical" evidence="9">
    <location>
        <begin position="69"/>
        <end position="93"/>
    </location>
</feature>
<evidence type="ECO:0000256" key="4">
    <source>
        <dbReference type="ARBA" id="ARBA00022692"/>
    </source>
</evidence>
<evidence type="ECO:0000313" key="12">
    <source>
        <dbReference type="Proteomes" id="UP000004622"/>
    </source>
</evidence>
<dbReference type="PATRIC" id="fig|1189611.3.peg.832"/>
<dbReference type="InterPro" id="IPR050366">
    <property type="entry name" value="BP-dependent_transpt_permease"/>
</dbReference>
<sequence>MRFRFSSGACFSAAALAAGAVFLALVMFLPPYVTGPDTLSPPGREHWLGTNDIGQDVLTGLLRAAPTTVGLALIIAASALLIGFLLAAIAAGLRGLAGGLVLRIADVMEIIPSILILLLCAAWVKPDAWGLVLLIALTTWHDDVRPLRAILLRELSRENVALARLMGASWPYLLVRHVAPALWPTLAAIYVQNAVQAVMRVAGLSFLGLVDPRLLTWGGMIQDAVDYLHEPAWVWLLLPPAFCLSAFLFVLLGIGRRLEESAAGVRGQTL</sequence>
<evidence type="ECO:0000256" key="6">
    <source>
        <dbReference type="ARBA" id="ARBA00022927"/>
    </source>
</evidence>
<dbReference type="GO" id="GO:0015833">
    <property type="term" value="P:peptide transport"/>
    <property type="evidence" value="ECO:0007669"/>
    <property type="project" value="UniProtKB-KW"/>
</dbReference>
<feature type="transmembrane region" description="Helical" evidence="9">
    <location>
        <begin position="232"/>
        <end position="254"/>
    </location>
</feature>
<keyword evidence="6" id="KW-0653">Protein transport</keyword>
<organism evidence="11 12">
    <name type="scientific">Nitratireductor aquibiodomus RA22</name>
    <dbReference type="NCBI Taxonomy" id="1189611"/>
    <lineage>
        <taxon>Bacteria</taxon>
        <taxon>Pseudomonadati</taxon>
        <taxon>Pseudomonadota</taxon>
        <taxon>Alphaproteobacteria</taxon>
        <taxon>Hyphomicrobiales</taxon>
        <taxon>Phyllobacteriaceae</taxon>
        <taxon>Nitratireductor</taxon>
    </lineage>
</organism>
<dbReference type="Gene3D" id="1.10.3720.10">
    <property type="entry name" value="MetI-like"/>
    <property type="match status" value="1"/>
</dbReference>
<dbReference type="EMBL" id="AJXZ01000006">
    <property type="protein sequence ID" value="EIM77005.1"/>
    <property type="molecule type" value="Genomic_DNA"/>
</dbReference>
<evidence type="ECO:0000256" key="9">
    <source>
        <dbReference type="RuleBase" id="RU363032"/>
    </source>
</evidence>
<evidence type="ECO:0000256" key="2">
    <source>
        <dbReference type="ARBA" id="ARBA00022448"/>
    </source>
</evidence>
<evidence type="ECO:0000256" key="5">
    <source>
        <dbReference type="ARBA" id="ARBA00022856"/>
    </source>
</evidence>
<gene>
    <name evidence="11" type="ORF">A33O_04040</name>
</gene>
<keyword evidence="5" id="KW-0571">Peptide transport</keyword>
<dbReference type="PANTHER" id="PTHR43386">
    <property type="entry name" value="OLIGOPEPTIDE TRANSPORT SYSTEM PERMEASE PROTEIN APPC"/>
    <property type="match status" value="1"/>
</dbReference>
<reference evidence="11 12" key="1">
    <citation type="journal article" date="2012" name="J. Bacteriol.">
        <title>Genome Sequence of Nitratireductor aquibiodomus Strain RA22.</title>
        <authorList>
            <person name="Singh A."/>
            <person name="Jangir P.K."/>
            <person name="Kumari C."/>
            <person name="Sharma R."/>
        </authorList>
    </citation>
    <scope>NUCLEOTIDE SEQUENCE [LARGE SCALE GENOMIC DNA]</scope>
    <source>
        <strain evidence="11 12">RA22</strain>
    </source>
</reference>
<dbReference type="Pfam" id="PF00528">
    <property type="entry name" value="BPD_transp_1"/>
    <property type="match status" value="1"/>
</dbReference>
<evidence type="ECO:0000256" key="7">
    <source>
        <dbReference type="ARBA" id="ARBA00022989"/>
    </source>
</evidence>
<dbReference type="InterPro" id="IPR000515">
    <property type="entry name" value="MetI-like"/>
</dbReference>
<dbReference type="GO" id="GO:0055085">
    <property type="term" value="P:transmembrane transport"/>
    <property type="evidence" value="ECO:0007669"/>
    <property type="project" value="InterPro"/>
</dbReference>
<dbReference type="SUPFAM" id="SSF161098">
    <property type="entry name" value="MetI-like"/>
    <property type="match status" value="1"/>
</dbReference>
<comment type="similarity">
    <text evidence="9">Belongs to the binding-protein-dependent transport system permease family.</text>
</comment>
<proteinExistence type="inferred from homology"/>
<keyword evidence="2 9" id="KW-0813">Transport</keyword>
<dbReference type="CDD" id="cd06261">
    <property type="entry name" value="TM_PBP2"/>
    <property type="match status" value="1"/>
</dbReference>
<dbReference type="AlphaFoldDB" id="I5C5A3"/>
<keyword evidence="7 9" id="KW-1133">Transmembrane helix</keyword>
<keyword evidence="3" id="KW-1003">Cell membrane</keyword>